<name>A0A084UAA7_9HYPH</name>
<dbReference type="Pfam" id="PF00494">
    <property type="entry name" value="SQS_PSY"/>
    <property type="match status" value="1"/>
</dbReference>
<dbReference type="Proteomes" id="UP000053675">
    <property type="component" value="Unassembled WGS sequence"/>
</dbReference>
<proteinExistence type="predicted"/>
<dbReference type="AlphaFoldDB" id="A0A084UAA7"/>
<dbReference type="RefSeq" id="WP_036480191.1">
    <property type="nucleotide sequence ID" value="NZ_JMQM01000001.1"/>
</dbReference>
<dbReference type="EMBL" id="JMQM01000001">
    <property type="protein sequence ID" value="KFB09893.1"/>
    <property type="molecule type" value="Genomic_DNA"/>
</dbReference>
<keyword evidence="2" id="KW-1185">Reference proteome</keyword>
<dbReference type="Gene3D" id="1.10.600.10">
    <property type="entry name" value="Farnesyl Diphosphate Synthase"/>
    <property type="match status" value="1"/>
</dbReference>
<dbReference type="eggNOG" id="COG1562">
    <property type="taxonomic scope" value="Bacteria"/>
</dbReference>
<organism evidence="1 2">
    <name type="scientific">Nitratireductor basaltis</name>
    <dbReference type="NCBI Taxonomy" id="472175"/>
    <lineage>
        <taxon>Bacteria</taxon>
        <taxon>Pseudomonadati</taxon>
        <taxon>Pseudomonadota</taxon>
        <taxon>Alphaproteobacteria</taxon>
        <taxon>Hyphomicrobiales</taxon>
        <taxon>Phyllobacteriaceae</taxon>
        <taxon>Nitratireductor</taxon>
    </lineage>
</organism>
<dbReference type="PATRIC" id="fig|472175.3.peg.927"/>
<protein>
    <submittedName>
        <fullName evidence="1">Squalene/phytoene synthase</fullName>
    </submittedName>
</protein>
<dbReference type="InterPro" id="IPR008949">
    <property type="entry name" value="Isoprenoid_synthase_dom_sf"/>
</dbReference>
<dbReference type="STRING" id="472175.EL18_00915"/>
<dbReference type="InterPro" id="IPR002060">
    <property type="entry name" value="Squ/phyt_synthse"/>
</dbReference>
<reference evidence="1 2" key="1">
    <citation type="submission" date="2014-05" db="EMBL/GenBank/DDBJ databases">
        <title>Draft Genome Sequence of Nitratireductor basaltis Strain UMTGB225, A Marine Bacterium Isolated from Green Barrel Tunicate.</title>
        <authorList>
            <person name="Gan H.Y."/>
        </authorList>
    </citation>
    <scope>NUCLEOTIDE SEQUENCE [LARGE SCALE GENOMIC DNA]</scope>
    <source>
        <strain evidence="1 2">UMTGB225</strain>
    </source>
</reference>
<accession>A0A084UAA7</accession>
<evidence type="ECO:0000313" key="2">
    <source>
        <dbReference type="Proteomes" id="UP000053675"/>
    </source>
</evidence>
<comment type="caution">
    <text evidence="1">The sequence shown here is derived from an EMBL/GenBank/DDBJ whole genome shotgun (WGS) entry which is preliminary data.</text>
</comment>
<gene>
    <name evidence="1" type="ORF">EL18_00915</name>
</gene>
<evidence type="ECO:0000313" key="1">
    <source>
        <dbReference type="EMBL" id="KFB09893.1"/>
    </source>
</evidence>
<sequence length="280" mass="30575">MEAHFLHAMEQVRAADPERYLSTLYAPEDKRPALYALYAFNTEIGSVRDKVSEPMPGEIRLQWWRDVIADDTEAQAGGNPLAEALLATIKRHELPRQPFLNMLDARVTDLYDDAIPSRNDLEGYLGETRSALIQLASLCLDPRIAGEHAQLAGHAGCAQGVSEIIRKLPLLSRRGQSFIPADIRAAAGAGEVALHDPAQAAAAERVLAALIALGRQHFSTFRRDSASLPQSLRAAYLPLASTGAVFSRAERLGAKAFQEPVRISVLAHHIHLLRNALGGW</sequence>
<dbReference type="SUPFAM" id="SSF48576">
    <property type="entry name" value="Terpenoid synthases"/>
    <property type="match status" value="1"/>
</dbReference>